<dbReference type="EMBL" id="MLCA01000002">
    <property type="protein sequence ID" value="MEE7490649.1"/>
    <property type="molecule type" value="Genomic_DNA"/>
</dbReference>
<protein>
    <submittedName>
        <fullName evidence="1">Uncharacterized protein</fullName>
    </submittedName>
</protein>
<comment type="caution">
    <text evidence="1">The sequence shown here is derived from an EMBL/GenBank/DDBJ whole genome shotgun (WGS) entry which is preliminary data.</text>
</comment>
<organism evidence="1 2">
    <name type="scientific">Methylobacterium oryzae</name>
    <dbReference type="NCBI Taxonomy" id="334852"/>
    <lineage>
        <taxon>Bacteria</taxon>
        <taxon>Pseudomonadati</taxon>
        <taxon>Pseudomonadota</taxon>
        <taxon>Alphaproteobacteria</taxon>
        <taxon>Hyphomicrobiales</taxon>
        <taxon>Methylobacteriaceae</taxon>
        <taxon>Methylobacterium</taxon>
    </lineage>
</organism>
<proteinExistence type="predicted"/>
<dbReference type="Proteomes" id="UP001355206">
    <property type="component" value="Unassembled WGS sequence"/>
</dbReference>
<dbReference type="RefSeq" id="WP_331301573.1">
    <property type="nucleotide sequence ID" value="NZ_MLCA01000002.1"/>
</dbReference>
<reference evidence="1 2" key="1">
    <citation type="journal article" date="2012" name="Genet. Mol. Biol.">
        <title>Analysis of 16S rRNA and mxaF genes revealing insights into Methylobacterium niche-specific plant association.</title>
        <authorList>
            <person name="Dourado M.N."/>
            <person name="Andreote F.D."/>
            <person name="Dini-Andreote F."/>
            <person name="Conti R."/>
            <person name="Araujo J.M."/>
            <person name="Araujo W.L."/>
        </authorList>
    </citation>
    <scope>NUCLEOTIDE SEQUENCE [LARGE SCALE GENOMIC DNA]</scope>
    <source>
        <strain evidence="1 2">TC3-10</strain>
    </source>
</reference>
<name>A0ABU7TLD8_9HYPH</name>
<accession>A0ABU7TLD8</accession>
<keyword evidence="2" id="KW-1185">Reference proteome</keyword>
<evidence type="ECO:0000313" key="1">
    <source>
        <dbReference type="EMBL" id="MEE7490649.1"/>
    </source>
</evidence>
<sequence>MSANPGLFDHISDAARRFTVQRVRETGAPLDATEIQSFLVAAADAYVAAGGTGVDEDMLADVLPRVARYCVGMDVSPGKKTASNELLFRAVEPDVRAWTVAHRRATRAPVDATALRAAVVAFVEAYRSVPGQAQDDDGHAELIKRWVAWYSRMTAVRQESTQKPGATYRARQEADFEVHLIVSWERQVAEHEGRAPKRLSIDAITEALHGTGMKRSAIRGAMERLRGRPERQAHIDALPGTARDLVEALETSGLPKNRLTVVRTDALAAKLWPATMNTATKRKHRQRLRQAAAEITAAPIDLHVVVLGEVTLVGRGRRLPDGPDAFAAAVVRQGKVRQIPGGLLARRQGDWGTPEGQDAQALCRVVASHAGDEDMQRVLVQAGLADACEDFMRVSGSYADACHRDTEEWCRVVEERAVGPLAGIVAEASGQATEAVTRVRGLIERARQDGLGAAWDAYVAEGTSYAYRLHRAEAAPVRERLRRIGAALATAPTPEAWEATMLLALSSGRPGRRPLNIALPPERRRPDRAAATTSYKKMDLSLKTTVLEASKKFVPRHTERTVLSRWLETEVSKNWRINNIRPAADDLMLAYLGLTPEEARGMEKRPLVPGAGTVEDAMEGLRRILRNWGGMIAQADAELDGALRGSLVWAGQALRAHGYEAYVIAAGIPHVIVDGLRSYEGTVTLRAELANEVEFCAWVLGQAAAETSAAA</sequence>
<evidence type="ECO:0000313" key="2">
    <source>
        <dbReference type="Proteomes" id="UP001355206"/>
    </source>
</evidence>
<gene>
    <name evidence="1" type="ORF">MOTC310_09245</name>
</gene>